<reference evidence="3 4" key="1">
    <citation type="submission" date="2023-08" db="EMBL/GenBank/DDBJ databases">
        <title>Black Yeasts Isolated from many extreme environments.</title>
        <authorList>
            <person name="Coleine C."/>
            <person name="Stajich J.E."/>
            <person name="Selbmann L."/>
        </authorList>
    </citation>
    <scope>NUCLEOTIDE SEQUENCE [LARGE SCALE GENOMIC DNA]</scope>
    <source>
        <strain evidence="3 4">CCFEE 536</strain>
    </source>
</reference>
<dbReference type="Pfam" id="PF00010">
    <property type="entry name" value="HLH"/>
    <property type="match status" value="1"/>
</dbReference>
<dbReference type="InterPro" id="IPR036638">
    <property type="entry name" value="HLH_DNA-bd_sf"/>
</dbReference>
<sequence length="113" mass="12962">HRLPHNQVERRYREGLNAQIDSLRKIVPKLQKTGTSDTGDLDDLDPNRRSKPSKSTVLASAAEYLEQLEVQNKQLTDGNALLWSRVKALQTLVKCEDCSLMHYMLDMKLDLKK</sequence>
<evidence type="ECO:0000313" key="4">
    <source>
        <dbReference type="Proteomes" id="UP001357485"/>
    </source>
</evidence>
<dbReference type="PANTHER" id="PTHR47336">
    <property type="entry name" value="TRANSCRIPTION FACTOR HMS1-RELATED"/>
    <property type="match status" value="1"/>
</dbReference>
<dbReference type="SMART" id="SM00353">
    <property type="entry name" value="HLH"/>
    <property type="match status" value="1"/>
</dbReference>
<dbReference type="PROSITE" id="PS50888">
    <property type="entry name" value="BHLH"/>
    <property type="match status" value="1"/>
</dbReference>
<dbReference type="SUPFAM" id="SSF47459">
    <property type="entry name" value="HLH, helix-loop-helix DNA-binding domain"/>
    <property type="match status" value="1"/>
</dbReference>
<dbReference type="EMBL" id="JAVRRA010025928">
    <property type="protein sequence ID" value="KAK5104820.1"/>
    <property type="molecule type" value="Genomic_DNA"/>
</dbReference>
<dbReference type="CDD" id="cd11395">
    <property type="entry name" value="bHLHzip_SREBP_like"/>
    <property type="match status" value="1"/>
</dbReference>
<keyword evidence="4" id="KW-1185">Reference proteome</keyword>
<evidence type="ECO:0000259" key="2">
    <source>
        <dbReference type="PROSITE" id="PS50888"/>
    </source>
</evidence>
<evidence type="ECO:0000256" key="1">
    <source>
        <dbReference type="SAM" id="MobiDB-lite"/>
    </source>
</evidence>
<name>A0ABR0KQ33_9PEZI</name>
<dbReference type="PANTHER" id="PTHR47336:SF2">
    <property type="entry name" value="TRANSCRIPTION FACTOR HMS1-RELATED"/>
    <property type="match status" value="1"/>
</dbReference>
<organism evidence="3 4">
    <name type="scientific">Cryomyces antarcticus</name>
    <dbReference type="NCBI Taxonomy" id="329879"/>
    <lineage>
        <taxon>Eukaryota</taxon>
        <taxon>Fungi</taxon>
        <taxon>Dikarya</taxon>
        <taxon>Ascomycota</taxon>
        <taxon>Pezizomycotina</taxon>
        <taxon>Dothideomycetes</taxon>
        <taxon>Dothideomycetes incertae sedis</taxon>
        <taxon>Cryomyces</taxon>
    </lineage>
</organism>
<dbReference type="InterPro" id="IPR011598">
    <property type="entry name" value="bHLH_dom"/>
</dbReference>
<gene>
    <name evidence="3" type="ORF">LTR16_006721</name>
</gene>
<accession>A0ABR0KQ33</accession>
<protein>
    <recommendedName>
        <fullName evidence="2">BHLH domain-containing protein</fullName>
    </recommendedName>
</protein>
<proteinExistence type="predicted"/>
<feature type="domain" description="BHLH" evidence="2">
    <location>
        <begin position="1"/>
        <end position="68"/>
    </location>
</feature>
<dbReference type="Gene3D" id="4.10.280.10">
    <property type="entry name" value="Helix-loop-helix DNA-binding domain"/>
    <property type="match status" value="1"/>
</dbReference>
<evidence type="ECO:0000313" key="3">
    <source>
        <dbReference type="EMBL" id="KAK5104820.1"/>
    </source>
</evidence>
<feature type="non-terminal residue" evidence="3">
    <location>
        <position position="1"/>
    </location>
</feature>
<dbReference type="InterPro" id="IPR052099">
    <property type="entry name" value="Regulatory_TF_Diverse"/>
</dbReference>
<feature type="region of interest" description="Disordered" evidence="1">
    <location>
        <begin position="27"/>
        <end position="55"/>
    </location>
</feature>
<comment type="caution">
    <text evidence="3">The sequence shown here is derived from an EMBL/GenBank/DDBJ whole genome shotgun (WGS) entry which is preliminary data.</text>
</comment>
<dbReference type="Proteomes" id="UP001357485">
    <property type="component" value="Unassembled WGS sequence"/>
</dbReference>